<organism evidence="8 9">
    <name type="scientific">Gordonia desulfuricans</name>
    <dbReference type="NCBI Taxonomy" id="89051"/>
    <lineage>
        <taxon>Bacteria</taxon>
        <taxon>Bacillati</taxon>
        <taxon>Actinomycetota</taxon>
        <taxon>Actinomycetes</taxon>
        <taxon>Mycobacteriales</taxon>
        <taxon>Gordoniaceae</taxon>
        <taxon>Gordonia</taxon>
    </lineage>
</organism>
<evidence type="ECO:0000256" key="4">
    <source>
        <dbReference type="PROSITE-ProRule" id="PRU00277"/>
    </source>
</evidence>
<evidence type="ECO:0000313" key="9">
    <source>
        <dbReference type="Proteomes" id="UP000466307"/>
    </source>
</evidence>
<dbReference type="SUPFAM" id="SSF54534">
    <property type="entry name" value="FKBP-like"/>
    <property type="match status" value="1"/>
</dbReference>
<dbReference type="AlphaFoldDB" id="A0A7K3LR20"/>
<dbReference type="RefSeq" id="WP_083533804.1">
    <property type="nucleotide sequence ID" value="NZ_JAADZU010000028.1"/>
</dbReference>
<evidence type="ECO:0000259" key="7">
    <source>
        <dbReference type="PROSITE" id="PS50059"/>
    </source>
</evidence>
<protein>
    <recommendedName>
        <fullName evidence="5">Peptidyl-prolyl cis-trans isomerase</fullName>
        <ecNumber evidence="5">5.2.1.8</ecNumber>
    </recommendedName>
</protein>
<reference evidence="8 9" key="1">
    <citation type="submission" date="2020-01" db="EMBL/GenBank/DDBJ databases">
        <title>Investigation of new actinobacteria for the biodesulphurisation of diesel fuel.</title>
        <authorList>
            <person name="Athi Narayanan S.M."/>
        </authorList>
    </citation>
    <scope>NUCLEOTIDE SEQUENCE [LARGE SCALE GENOMIC DNA]</scope>
    <source>
        <strain evidence="8 9">213E</strain>
    </source>
</reference>
<evidence type="ECO:0000313" key="8">
    <source>
        <dbReference type="EMBL" id="NDK89997.1"/>
    </source>
</evidence>
<keyword evidence="3 4" id="KW-0413">Isomerase</keyword>
<keyword evidence="9" id="KW-1185">Reference proteome</keyword>
<dbReference type="Proteomes" id="UP000466307">
    <property type="component" value="Unassembled WGS sequence"/>
</dbReference>
<dbReference type="EC" id="5.2.1.8" evidence="5"/>
<dbReference type="Pfam" id="PF00254">
    <property type="entry name" value="FKBP_C"/>
    <property type="match status" value="1"/>
</dbReference>
<keyword evidence="6" id="KW-0732">Signal</keyword>
<name>A0A7K3LR20_9ACTN</name>
<evidence type="ECO:0000256" key="3">
    <source>
        <dbReference type="ARBA" id="ARBA00023235"/>
    </source>
</evidence>
<proteinExistence type="inferred from homology"/>
<comment type="caution">
    <text evidence="8">The sequence shown here is derived from an EMBL/GenBank/DDBJ whole genome shotgun (WGS) entry which is preliminary data.</text>
</comment>
<comment type="similarity">
    <text evidence="5">Belongs to the FKBP-type PPIase family.</text>
</comment>
<dbReference type="GO" id="GO:0003755">
    <property type="term" value="F:peptidyl-prolyl cis-trans isomerase activity"/>
    <property type="evidence" value="ECO:0007669"/>
    <property type="project" value="UniProtKB-UniRule"/>
</dbReference>
<evidence type="ECO:0000256" key="6">
    <source>
        <dbReference type="SAM" id="SignalP"/>
    </source>
</evidence>
<keyword evidence="2 4" id="KW-0697">Rotamase</keyword>
<accession>A0A7K3LR20</accession>
<dbReference type="PANTHER" id="PTHR10516:SF443">
    <property type="entry name" value="FK506-BINDING PROTEIN 59-RELATED"/>
    <property type="match status" value="1"/>
</dbReference>
<dbReference type="InterPro" id="IPR050689">
    <property type="entry name" value="FKBP-type_PPIase"/>
</dbReference>
<evidence type="ECO:0000256" key="1">
    <source>
        <dbReference type="ARBA" id="ARBA00000971"/>
    </source>
</evidence>
<dbReference type="InterPro" id="IPR046357">
    <property type="entry name" value="PPIase_dom_sf"/>
</dbReference>
<dbReference type="InterPro" id="IPR001179">
    <property type="entry name" value="PPIase_FKBP_dom"/>
</dbReference>
<dbReference type="PROSITE" id="PS51257">
    <property type="entry name" value="PROKAR_LIPOPROTEIN"/>
    <property type="match status" value="1"/>
</dbReference>
<feature type="chain" id="PRO_5029772064" description="Peptidyl-prolyl cis-trans isomerase" evidence="6">
    <location>
        <begin position="22"/>
        <end position="171"/>
    </location>
</feature>
<dbReference type="PROSITE" id="PS50059">
    <property type="entry name" value="FKBP_PPIASE"/>
    <property type="match status" value="1"/>
</dbReference>
<comment type="catalytic activity">
    <reaction evidence="1 4 5">
        <text>[protein]-peptidylproline (omega=180) = [protein]-peptidylproline (omega=0)</text>
        <dbReference type="Rhea" id="RHEA:16237"/>
        <dbReference type="Rhea" id="RHEA-COMP:10747"/>
        <dbReference type="Rhea" id="RHEA-COMP:10748"/>
        <dbReference type="ChEBI" id="CHEBI:83833"/>
        <dbReference type="ChEBI" id="CHEBI:83834"/>
        <dbReference type="EC" id="5.2.1.8"/>
    </reaction>
</comment>
<evidence type="ECO:0000256" key="2">
    <source>
        <dbReference type="ARBA" id="ARBA00023110"/>
    </source>
</evidence>
<feature type="signal peptide" evidence="6">
    <location>
        <begin position="1"/>
        <end position="21"/>
    </location>
</feature>
<dbReference type="PANTHER" id="PTHR10516">
    <property type="entry name" value="PEPTIDYL-PROLYL CIS-TRANS ISOMERASE"/>
    <property type="match status" value="1"/>
</dbReference>
<evidence type="ECO:0000256" key="5">
    <source>
        <dbReference type="RuleBase" id="RU003915"/>
    </source>
</evidence>
<gene>
    <name evidence="8" type="ORF">GYA93_10445</name>
</gene>
<dbReference type="EMBL" id="JAADZU010000028">
    <property type="protein sequence ID" value="NDK89997.1"/>
    <property type="molecule type" value="Genomic_DNA"/>
</dbReference>
<dbReference type="Gene3D" id="3.10.50.40">
    <property type="match status" value="1"/>
</dbReference>
<feature type="domain" description="PPIase FKBP-type" evidence="7">
    <location>
        <begin position="83"/>
        <end position="170"/>
    </location>
</feature>
<sequence>MRLYRGLCAAFASLFLVTVVAACGSDDTPAVDTWESKGATGSISVTPPSGDTAPKISVSTPYSVTETQVHVLTEGSGAVVADTAEVRVNYLGVNGRDGQEFDSSYGRGTPAEFPLNGVIPGFSKAIAGQKVGSTVVVSIAPADGYTSGQPSAGIQAGDTLVFVIEILDVVS</sequence>